<evidence type="ECO:0000313" key="1">
    <source>
        <dbReference type="EMBL" id="ORY78873.1"/>
    </source>
</evidence>
<dbReference type="EMBL" id="MCGR01000028">
    <property type="protein sequence ID" value="ORY78873.1"/>
    <property type="molecule type" value="Genomic_DNA"/>
</dbReference>
<organism evidence="1 2">
    <name type="scientific">Leucosporidium creatinivorum</name>
    <dbReference type="NCBI Taxonomy" id="106004"/>
    <lineage>
        <taxon>Eukaryota</taxon>
        <taxon>Fungi</taxon>
        <taxon>Dikarya</taxon>
        <taxon>Basidiomycota</taxon>
        <taxon>Pucciniomycotina</taxon>
        <taxon>Microbotryomycetes</taxon>
        <taxon>Leucosporidiales</taxon>
        <taxon>Leucosporidium</taxon>
    </lineage>
</organism>
<dbReference type="Proteomes" id="UP000193467">
    <property type="component" value="Unassembled WGS sequence"/>
</dbReference>
<protein>
    <recommendedName>
        <fullName evidence="3">F-box domain-containing protein</fullName>
    </recommendedName>
</protein>
<dbReference type="InterPro" id="IPR036047">
    <property type="entry name" value="F-box-like_dom_sf"/>
</dbReference>
<dbReference type="AlphaFoldDB" id="A0A1Y2F4U3"/>
<gene>
    <name evidence="1" type="ORF">BCR35DRAFT_304890</name>
</gene>
<accession>A0A1Y2F4U3</accession>
<dbReference type="SUPFAM" id="SSF81383">
    <property type="entry name" value="F-box domain"/>
    <property type="match status" value="1"/>
</dbReference>
<keyword evidence="2" id="KW-1185">Reference proteome</keyword>
<evidence type="ECO:0008006" key="3">
    <source>
        <dbReference type="Google" id="ProtNLM"/>
    </source>
</evidence>
<name>A0A1Y2F4U3_9BASI</name>
<dbReference type="InParanoid" id="A0A1Y2F4U3"/>
<evidence type="ECO:0000313" key="2">
    <source>
        <dbReference type="Proteomes" id="UP000193467"/>
    </source>
</evidence>
<sequence>MALIQDLPPELLKRVLELLSNSYYPGPARNLSNTSLVARAWRRLSQDLLISAVVFNRSDTPRYTKRLRSVSSRTLDRADLDYSSAQKVLELLTEAEATVRSLRIRATETNEVDLGIMRFEMLAGLHLLHIEGYAKGQPPIPSDATIELKTLSLSLKCLPPPAFPESLVRAAPFLTRLSIVIAQKEAFPEDYSTALHMLALQLRHLEIHADASSTPTRPGTVDLHRFVASCISLRSLELYYATPVSIKTTLTAVRSSLVLLAIRLDEKWSKVADQRGIAELVDLLKHPSLAELKRWSIPAYNLPFGPLRIGRRARWEEACRARGDEPRDERRFFIDYPAE</sequence>
<comment type="caution">
    <text evidence="1">The sequence shown here is derived from an EMBL/GenBank/DDBJ whole genome shotgun (WGS) entry which is preliminary data.</text>
</comment>
<proteinExistence type="predicted"/>
<reference evidence="1 2" key="1">
    <citation type="submission" date="2016-07" db="EMBL/GenBank/DDBJ databases">
        <title>Pervasive Adenine N6-methylation of Active Genes in Fungi.</title>
        <authorList>
            <consortium name="DOE Joint Genome Institute"/>
            <person name="Mondo S.J."/>
            <person name="Dannebaum R.O."/>
            <person name="Kuo R.C."/>
            <person name="Labutti K."/>
            <person name="Haridas S."/>
            <person name="Kuo A."/>
            <person name="Salamov A."/>
            <person name="Ahrendt S.R."/>
            <person name="Lipzen A."/>
            <person name="Sullivan W."/>
            <person name="Andreopoulos W.B."/>
            <person name="Clum A."/>
            <person name="Lindquist E."/>
            <person name="Daum C."/>
            <person name="Ramamoorthy G.K."/>
            <person name="Gryganskyi A."/>
            <person name="Culley D."/>
            <person name="Magnuson J.K."/>
            <person name="James T.Y."/>
            <person name="O'Malley M.A."/>
            <person name="Stajich J.E."/>
            <person name="Spatafora J.W."/>
            <person name="Visel A."/>
            <person name="Grigoriev I.V."/>
        </authorList>
    </citation>
    <scope>NUCLEOTIDE SEQUENCE [LARGE SCALE GENOMIC DNA]</scope>
    <source>
        <strain evidence="1 2">62-1032</strain>
    </source>
</reference>